<dbReference type="Proteomes" id="UP001596422">
    <property type="component" value="Unassembled WGS sequence"/>
</dbReference>
<comment type="caution">
    <text evidence="2">The sequence shown here is derived from an EMBL/GenBank/DDBJ whole genome shotgun (WGS) entry which is preliminary data.</text>
</comment>
<evidence type="ECO:0000256" key="1">
    <source>
        <dbReference type="SAM" id="SignalP"/>
    </source>
</evidence>
<feature type="chain" id="PRO_5046753761" evidence="1">
    <location>
        <begin position="22"/>
        <end position="163"/>
    </location>
</feature>
<evidence type="ECO:0000313" key="2">
    <source>
        <dbReference type="EMBL" id="MFC6670671.1"/>
    </source>
</evidence>
<gene>
    <name evidence="2" type="primary">tssJ</name>
    <name evidence="2" type="ORF">ACFQDL_11720</name>
</gene>
<protein>
    <submittedName>
        <fullName evidence="2">Type VI secretion system lipoprotein TssJ</fullName>
    </submittedName>
</protein>
<keyword evidence="2" id="KW-0449">Lipoprotein</keyword>
<dbReference type="InterPro" id="IPR017734">
    <property type="entry name" value="T6SS_SciN"/>
</dbReference>
<keyword evidence="1" id="KW-0732">Signal</keyword>
<dbReference type="Pfam" id="PF12790">
    <property type="entry name" value="T6SS-SciN"/>
    <property type="match status" value="1"/>
</dbReference>
<organism evidence="2 3">
    <name type="scientific">Marinobacterium aestuariivivens</name>
    <dbReference type="NCBI Taxonomy" id="1698799"/>
    <lineage>
        <taxon>Bacteria</taxon>
        <taxon>Pseudomonadati</taxon>
        <taxon>Pseudomonadota</taxon>
        <taxon>Gammaproteobacteria</taxon>
        <taxon>Oceanospirillales</taxon>
        <taxon>Oceanospirillaceae</taxon>
        <taxon>Marinobacterium</taxon>
    </lineage>
</organism>
<dbReference type="InterPro" id="IPR038706">
    <property type="entry name" value="Type_VI_SciN-like_sf"/>
</dbReference>
<dbReference type="Gene3D" id="2.60.40.4150">
    <property type="entry name" value="Type VI secretion system, lipoprotein SciN"/>
    <property type="match status" value="1"/>
</dbReference>
<evidence type="ECO:0000313" key="3">
    <source>
        <dbReference type="Proteomes" id="UP001596422"/>
    </source>
</evidence>
<proteinExistence type="predicted"/>
<accession>A0ABW1ZZV4</accession>
<keyword evidence="3" id="KW-1185">Reference proteome</keyword>
<dbReference type="EMBL" id="JBHSWE010000001">
    <property type="protein sequence ID" value="MFC6670671.1"/>
    <property type="molecule type" value="Genomic_DNA"/>
</dbReference>
<name>A0ABW1ZZV4_9GAMM</name>
<dbReference type="NCBIfam" id="TIGR03352">
    <property type="entry name" value="VI_chp_3"/>
    <property type="match status" value="1"/>
</dbReference>
<dbReference type="PANTHER" id="PTHR37625">
    <property type="entry name" value="OUTER MEMBRANE LIPOPROTEIN-RELATED"/>
    <property type="match status" value="1"/>
</dbReference>
<feature type="signal peptide" evidence="1">
    <location>
        <begin position="1"/>
        <end position="21"/>
    </location>
</feature>
<dbReference type="RefSeq" id="WP_379909171.1">
    <property type="nucleotide sequence ID" value="NZ_JBHSWE010000001.1"/>
</dbReference>
<dbReference type="PANTHER" id="PTHR37625:SF4">
    <property type="entry name" value="OUTER MEMBRANE LIPOPROTEIN"/>
    <property type="match status" value="1"/>
</dbReference>
<dbReference type="PROSITE" id="PS51257">
    <property type="entry name" value="PROKAR_LIPOPROTEIN"/>
    <property type="match status" value="1"/>
</dbReference>
<sequence>MRPLLLIAGLALLVGCSSSQPAPGVRYTQSLRLAIDSEVNPYGEGDSHPVVLRLYQLSESGAFQNAPFIELYRQERELLGASLIDVLHLPPQLPGREQRLDLDLKQQTRYLAVLAEFADYGNASAKALLPLDAEPAEEPILIHVSGLRVSISMEPASPWWKVF</sequence>
<reference evidence="3" key="1">
    <citation type="journal article" date="2019" name="Int. J. Syst. Evol. Microbiol.">
        <title>The Global Catalogue of Microorganisms (GCM) 10K type strain sequencing project: providing services to taxonomists for standard genome sequencing and annotation.</title>
        <authorList>
            <consortium name="The Broad Institute Genomics Platform"/>
            <consortium name="The Broad Institute Genome Sequencing Center for Infectious Disease"/>
            <person name="Wu L."/>
            <person name="Ma J."/>
        </authorList>
    </citation>
    <scope>NUCLEOTIDE SEQUENCE [LARGE SCALE GENOMIC DNA]</scope>
    <source>
        <strain evidence="3">NBRC 111756</strain>
    </source>
</reference>